<dbReference type="Proteomes" id="UP001432027">
    <property type="component" value="Unassembled WGS sequence"/>
</dbReference>
<dbReference type="SUPFAM" id="SSF48371">
    <property type="entry name" value="ARM repeat"/>
    <property type="match status" value="1"/>
</dbReference>
<comment type="caution">
    <text evidence="2">The sequence shown here is derived from an EMBL/GenBank/DDBJ whole genome shotgun (WGS) entry which is preliminary data.</text>
</comment>
<organism evidence="2 3">
    <name type="scientific">Pristionchus entomophagus</name>
    <dbReference type="NCBI Taxonomy" id="358040"/>
    <lineage>
        <taxon>Eukaryota</taxon>
        <taxon>Metazoa</taxon>
        <taxon>Ecdysozoa</taxon>
        <taxon>Nematoda</taxon>
        <taxon>Chromadorea</taxon>
        <taxon>Rhabditida</taxon>
        <taxon>Rhabditina</taxon>
        <taxon>Diplogasteromorpha</taxon>
        <taxon>Diplogasteroidea</taxon>
        <taxon>Neodiplogasteridae</taxon>
        <taxon>Pristionchus</taxon>
    </lineage>
</organism>
<protein>
    <submittedName>
        <fullName evidence="2">Uncharacterized protein</fullName>
    </submittedName>
</protein>
<dbReference type="InterPro" id="IPR016024">
    <property type="entry name" value="ARM-type_fold"/>
</dbReference>
<keyword evidence="3" id="KW-1185">Reference proteome</keyword>
<reference evidence="2" key="1">
    <citation type="submission" date="2023-10" db="EMBL/GenBank/DDBJ databases">
        <title>Genome assembly of Pristionchus species.</title>
        <authorList>
            <person name="Yoshida K."/>
            <person name="Sommer R.J."/>
        </authorList>
    </citation>
    <scope>NUCLEOTIDE SEQUENCE</scope>
    <source>
        <strain evidence="2">RS0144</strain>
    </source>
</reference>
<accession>A0AAV5UA60</accession>
<proteinExistence type="predicted"/>
<feature type="region of interest" description="Disordered" evidence="1">
    <location>
        <begin position="74"/>
        <end position="98"/>
    </location>
</feature>
<sequence>MKPVDRRANELTQLTPLMAQNGAAMMHPAAQMYPGGYQMPPGYPSAPATPLGMGTAPPPTMMYPHAPPATPMQPTYQHHGYASGSSTPVNPNARSPARSRKAAISQMGMDNAAAWLGQHNPHLSAPGTPAYSPAPSVMSYAGMSTMTGFNDDAISVMSVGTNLVELQPATSHQTENIDPARMGATIEQAKNCALRMTQADQSIGAAHELVNLLSHSNPERFPKEVLSLLISKALETLCMMPSMQLNALRTTEMLKALFALLLALSQISSQTCEMIVTIAQGHRVFEYMMNVTCQSLGERRPGEEVGGIRNRLFIVAVCFLNRLVRDEQSAYSKQIMQILGPNRDFFSLVFRQMINTQVPTAIEFVVRMLRCGDRRIFREKINEQKIVMLLTGTAQHQGLLYRYLRKKESGAIHNTLHVIELLVRNDSSQQTPIEAAIQKWFIDNNVFFFLSECVTSKNTRLLDTSLKIIAALAGSPHIRDDVAVGIADMMLNDCCLQRTEMKLQNAIIHTISILTTRRPTLQRFLADKQAFNYACHLVRSYAKRENIEDPAKDDLLEMSLNFCLQQLRLQLAPEESAQLWAEGGAKATFTTLFFDPSFAACLLNIIVCGSSRELIKTRTVQIMVAGLSLPLPTNRFSSVLFNVLDEINRETAVAALYNAVNAVMLTSASTASAAAFIRAATDLLVLFVEERLLTLELTAKSRTSTFPLNILFCDTFKHDDAVKRKVLLVCKKLVEDQELQQAWAQHRDKFRNLELEGNYEIAPIATDILGMIGIEGENDFSISIANSMTTF</sequence>
<dbReference type="AlphaFoldDB" id="A0AAV5UA60"/>
<evidence type="ECO:0000256" key="1">
    <source>
        <dbReference type="SAM" id="MobiDB-lite"/>
    </source>
</evidence>
<evidence type="ECO:0000313" key="2">
    <source>
        <dbReference type="EMBL" id="GMT03250.1"/>
    </source>
</evidence>
<dbReference type="EMBL" id="BTSX01000006">
    <property type="protein sequence ID" value="GMT03250.1"/>
    <property type="molecule type" value="Genomic_DNA"/>
</dbReference>
<feature type="compositionally biased region" description="Polar residues" evidence="1">
    <location>
        <begin position="83"/>
        <end position="93"/>
    </location>
</feature>
<gene>
    <name evidence="2" type="ORF">PENTCL1PPCAC_25424</name>
</gene>
<evidence type="ECO:0000313" key="3">
    <source>
        <dbReference type="Proteomes" id="UP001432027"/>
    </source>
</evidence>
<name>A0AAV5UA60_9BILA</name>